<reference evidence="1" key="1">
    <citation type="submission" date="2022-07" db="EMBL/GenBank/DDBJ databases">
        <title>Tahibacter sp., a new gammaproteobacterium isolated from the silt sample collected at pig farm.</title>
        <authorList>
            <person name="Chen H."/>
        </authorList>
    </citation>
    <scope>NUCLEOTIDE SEQUENCE</scope>
    <source>
        <strain evidence="1">P2K</strain>
    </source>
</reference>
<gene>
    <name evidence="1" type="ORF">NM961_04260</name>
</gene>
<protein>
    <submittedName>
        <fullName evidence="1">Uncharacterized protein</fullName>
    </submittedName>
</protein>
<keyword evidence="2" id="KW-1185">Reference proteome</keyword>
<evidence type="ECO:0000313" key="2">
    <source>
        <dbReference type="Proteomes" id="UP001165498"/>
    </source>
</evidence>
<dbReference type="Proteomes" id="UP001165498">
    <property type="component" value="Unassembled WGS sequence"/>
</dbReference>
<sequence>MRVLLERNGRWLNAVLPGDGQGDCTTESSVPTRFDIPLRRRTTQSLPLVDAVFLHGSPAVGNYLEAQRRERVRGLNDNFADEMPHPHEKLWQEQCPCYSHEAIALEDGRPMPWSDGSWYALREKELVPWTFPDEEPWEEVFLNGNDYQVIRRIT</sequence>
<accession>A0ABT1QN34</accession>
<organism evidence="1 2">
    <name type="scientific">Tahibacter harae</name>
    <dbReference type="NCBI Taxonomy" id="2963937"/>
    <lineage>
        <taxon>Bacteria</taxon>
        <taxon>Pseudomonadati</taxon>
        <taxon>Pseudomonadota</taxon>
        <taxon>Gammaproteobacteria</taxon>
        <taxon>Lysobacterales</taxon>
        <taxon>Rhodanobacteraceae</taxon>
        <taxon>Tahibacter</taxon>
    </lineage>
</organism>
<name>A0ABT1QN34_9GAMM</name>
<dbReference type="EMBL" id="JANFQO010000003">
    <property type="protein sequence ID" value="MCQ4163918.1"/>
    <property type="molecule type" value="Genomic_DNA"/>
</dbReference>
<dbReference type="RefSeq" id="WP_255911618.1">
    <property type="nucleotide sequence ID" value="NZ_JANFQO010000003.1"/>
</dbReference>
<proteinExistence type="predicted"/>
<comment type="caution">
    <text evidence="1">The sequence shown here is derived from an EMBL/GenBank/DDBJ whole genome shotgun (WGS) entry which is preliminary data.</text>
</comment>
<evidence type="ECO:0000313" key="1">
    <source>
        <dbReference type="EMBL" id="MCQ4163918.1"/>
    </source>
</evidence>